<dbReference type="Proteomes" id="UP000284120">
    <property type="component" value="Unassembled WGS sequence"/>
</dbReference>
<feature type="transmembrane region" description="Helical" evidence="1">
    <location>
        <begin position="91"/>
        <end position="111"/>
    </location>
</feature>
<dbReference type="Pfam" id="PF05569">
    <property type="entry name" value="Peptidase_M56"/>
    <property type="match status" value="1"/>
</dbReference>
<evidence type="ECO:0000256" key="1">
    <source>
        <dbReference type="SAM" id="Phobius"/>
    </source>
</evidence>
<gene>
    <name evidence="3" type="ORF">DPV69_16755</name>
</gene>
<sequence length="502" mass="57107">MPHLFIILLKINLVLLLFAATYYLVLRRLTFYMLNRCFLMLGIVFSTAYPFIDLTEFFHRQEINNNVVTYLPQLNQTASELVPTGFFINNWPILSALFYLGVLFMTIRLGVQFLSLYKIHRKSQPGTVANYNVRLLNESVSPFSFWQTVYVNPTLHSDHELDTILAHEMVHVKQWHSLDIILAELSVVFYWFNPGVWLMKKAVKENLEFITDQNILKKGMDRKVYQYSLLGVGQLTPSAAIVNNFNLSDLKKRIQMMNAKRSSKITLSRYLFALPVLLLTTLAFTVSKKELKQHLPMLSKMVTVATEEEAAEPVKAVAHVKAHQHKVFVKKEAPEKTTVDTVAKMDVFVSNILIKRDSTKHGPKEIEEMMIAAIKNTFNSPEAAKLVKGKGKITQRIIFVKSDSVDASKMANAKNLSIQFKAAGSFADAPNDEDKVVMVRAFRSNDSTKNAGKVDYLINGKLSHVTDFNRLNPNEIQHVQVVKADGGNNPQIRIETKKRTEL</sequence>
<dbReference type="RefSeq" id="WP_113648565.1">
    <property type="nucleotide sequence ID" value="NZ_QMHN01000006.1"/>
</dbReference>
<feature type="transmembrane region" description="Helical" evidence="1">
    <location>
        <begin position="33"/>
        <end position="52"/>
    </location>
</feature>
<accession>A0A3S3PXQ3</accession>
<feature type="domain" description="Peptidase M56" evidence="2">
    <location>
        <begin position="156"/>
        <end position="257"/>
    </location>
</feature>
<feature type="transmembrane region" description="Helical" evidence="1">
    <location>
        <begin position="6"/>
        <end position="26"/>
    </location>
</feature>
<keyword evidence="1" id="KW-0472">Membrane</keyword>
<dbReference type="CDD" id="cd07341">
    <property type="entry name" value="M56_BlaR1_MecR1_like"/>
    <property type="match status" value="1"/>
</dbReference>
<dbReference type="OrthoDB" id="649093at2"/>
<keyword evidence="1" id="KW-0812">Transmembrane</keyword>
<keyword evidence="4" id="KW-1185">Reference proteome</keyword>
<proteinExistence type="predicted"/>
<organism evidence="3 4">
    <name type="scientific">Pedobacter chitinilyticus</name>
    <dbReference type="NCBI Taxonomy" id="2233776"/>
    <lineage>
        <taxon>Bacteria</taxon>
        <taxon>Pseudomonadati</taxon>
        <taxon>Bacteroidota</taxon>
        <taxon>Sphingobacteriia</taxon>
        <taxon>Sphingobacteriales</taxon>
        <taxon>Sphingobacteriaceae</taxon>
        <taxon>Pedobacter</taxon>
    </lineage>
</organism>
<dbReference type="AlphaFoldDB" id="A0A3S3PXQ3"/>
<dbReference type="InterPro" id="IPR008756">
    <property type="entry name" value="Peptidase_M56"/>
</dbReference>
<evidence type="ECO:0000313" key="3">
    <source>
        <dbReference type="EMBL" id="RWU04817.1"/>
    </source>
</evidence>
<feature type="transmembrane region" description="Helical" evidence="1">
    <location>
        <begin position="267"/>
        <end position="286"/>
    </location>
</feature>
<dbReference type="PANTHER" id="PTHR34978">
    <property type="entry name" value="POSSIBLE SENSOR-TRANSDUCER PROTEIN BLAR"/>
    <property type="match status" value="1"/>
</dbReference>
<evidence type="ECO:0000259" key="2">
    <source>
        <dbReference type="Pfam" id="PF05569"/>
    </source>
</evidence>
<dbReference type="InterPro" id="IPR052173">
    <property type="entry name" value="Beta-lactam_resp_regulator"/>
</dbReference>
<name>A0A3S3PXQ3_9SPHI</name>
<dbReference type="EMBL" id="SAYW01000006">
    <property type="protein sequence ID" value="RWU04817.1"/>
    <property type="molecule type" value="Genomic_DNA"/>
</dbReference>
<dbReference type="PANTHER" id="PTHR34978:SF3">
    <property type="entry name" value="SLR0241 PROTEIN"/>
    <property type="match status" value="1"/>
</dbReference>
<protein>
    <submittedName>
        <fullName evidence="3">M56 family metallopeptidase</fullName>
    </submittedName>
</protein>
<keyword evidence="1" id="KW-1133">Transmembrane helix</keyword>
<reference evidence="3 4" key="1">
    <citation type="submission" date="2018-06" db="EMBL/GenBank/DDBJ databases">
        <title>Pedobacter endophyticus sp. nov., an endophytic bacterium isolated from a leaf of Triticum aestivum.</title>
        <authorList>
            <person name="Zhang L."/>
        </authorList>
    </citation>
    <scope>NUCLEOTIDE SEQUENCE [LARGE SCALE GENOMIC DNA]</scope>
    <source>
        <strain evidence="3 4">CM134L-2</strain>
    </source>
</reference>
<comment type="caution">
    <text evidence="3">The sequence shown here is derived from an EMBL/GenBank/DDBJ whole genome shotgun (WGS) entry which is preliminary data.</text>
</comment>
<evidence type="ECO:0000313" key="4">
    <source>
        <dbReference type="Proteomes" id="UP000284120"/>
    </source>
</evidence>